<evidence type="ECO:0000313" key="2">
    <source>
        <dbReference type="Proteomes" id="UP001147747"/>
    </source>
</evidence>
<dbReference type="EMBL" id="JAPZBU010000012">
    <property type="protein sequence ID" value="KAJ5377094.1"/>
    <property type="molecule type" value="Genomic_DNA"/>
</dbReference>
<evidence type="ECO:0000313" key="1">
    <source>
        <dbReference type="EMBL" id="KAJ5377094.1"/>
    </source>
</evidence>
<name>A0A9W9VDU6_9EURO</name>
<comment type="caution">
    <text evidence="1">The sequence shown here is derived from an EMBL/GenBank/DDBJ whole genome shotgun (WGS) entry which is preliminary data.</text>
</comment>
<dbReference type="OrthoDB" id="5549573at2759"/>
<dbReference type="AlphaFoldDB" id="A0A9W9VDU6"/>
<dbReference type="GeneID" id="81377597"/>
<reference evidence="1" key="2">
    <citation type="journal article" date="2023" name="IMA Fungus">
        <title>Comparative genomic study of the Penicillium genus elucidates a diverse pangenome and 15 lateral gene transfer events.</title>
        <authorList>
            <person name="Petersen C."/>
            <person name="Sorensen T."/>
            <person name="Nielsen M.R."/>
            <person name="Sondergaard T.E."/>
            <person name="Sorensen J.L."/>
            <person name="Fitzpatrick D.A."/>
            <person name="Frisvad J.C."/>
            <person name="Nielsen K.L."/>
        </authorList>
    </citation>
    <scope>NUCLEOTIDE SEQUENCE</scope>
    <source>
        <strain evidence="1">IBT 29677</strain>
    </source>
</reference>
<reference evidence="1" key="1">
    <citation type="submission" date="2022-12" db="EMBL/GenBank/DDBJ databases">
        <authorList>
            <person name="Petersen C."/>
        </authorList>
    </citation>
    <scope>NUCLEOTIDE SEQUENCE</scope>
    <source>
        <strain evidence="1">IBT 29677</strain>
    </source>
</reference>
<organism evidence="1 2">
    <name type="scientific">Penicillium cosmopolitanum</name>
    <dbReference type="NCBI Taxonomy" id="1131564"/>
    <lineage>
        <taxon>Eukaryota</taxon>
        <taxon>Fungi</taxon>
        <taxon>Dikarya</taxon>
        <taxon>Ascomycota</taxon>
        <taxon>Pezizomycotina</taxon>
        <taxon>Eurotiomycetes</taxon>
        <taxon>Eurotiomycetidae</taxon>
        <taxon>Eurotiales</taxon>
        <taxon>Aspergillaceae</taxon>
        <taxon>Penicillium</taxon>
    </lineage>
</organism>
<keyword evidence="2" id="KW-1185">Reference proteome</keyword>
<gene>
    <name evidence="1" type="ORF">N7509_013980</name>
</gene>
<sequence length="92" mass="10691">MATFLRDEKVLAADDHSGIPAAIPKSSRAKSIRVCFFIPKKIDPETSPCQQIPTDYQILKVRRAHEEWNWTYFFIHNIYNRPGSATLDVLWE</sequence>
<accession>A0A9W9VDU6</accession>
<proteinExistence type="predicted"/>
<dbReference type="RefSeq" id="XP_056482124.1">
    <property type="nucleotide sequence ID" value="XM_056638617.1"/>
</dbReference>
<protein>
    <submittedName>
        <fullName evidence="1">Uncharacterized protein</fullName>
    </submittedName>
</protein>
<dbReference type="Proteomes" id="UP001147747">
    <property type="component" value="Unassembled WGS sequence"/>
</dbReference>